<dbReference type="AlphaFoldDB" id="A0A699PU88"/>
<dbReference type="EMBL" id="BKCJ010964021">
    <property type="protein sequence ID" value="GFC55141.1"/>
    <property type="molecule type" value="Genomic_DNA"/>
</dbReference>
<reference evidence="1" key="1">
    <citation type="journal article" date="2019" name="Sci. Rep.">
        <title>Draft genome of Tanacetum cinerariifolium, the natural source of mosquito coil.</title>
        <authorList>
            <person name="Yamashiro T."/>
            <person name="Shiraishi A."/>
            <person name="Satake H."/>
            <person name="Nakayama K."/>
        </authorList>
    </citation>
    <scope>NUCLEOTIDE SEQUENCE</scope>
</reference>
<gene>
    <name evidence="1" type="ORF">Tci_827111</name>
</gene>
<proteinExistence type="predicted"/>
<evidence type="ECO:0000313" key="1">
    <source>
        <dbReference type="EMBL" id="GFC55141.1"/>
    </source>
</evidence>
<feature type="non-terminal residue" evidence="1">
    <location>
        <position position="1"/>
    </location>
</feature>
<organism evidence="1">
    <name type="scientific">Tanacetum cinerariifolium</name>
    <name type="common">Dalmatian daisy</name>
    <name type="synonym">Chrysanthemum cinerariifolium</name>
    <dbReference type="NCBI Taxonomy" id="118510"/>
    <lineage>
        <taxon>Eukaryota</taxon>
        <taxon>Viridiplantae</taxon>
        <taxon>Streptophyta</taxon>
        <taxon>Embryophyta</taxon>
        <taxon>Tracheophyta</taxon>
        <taxon>Spermatophyta</taxon>
        <taxon>Magnoliopsida</taxon>
        <taxon>eudicotyledons</taxon>
        <taxon>Gunneridae</taxon>
        <taxon>Pentapetalae</taxon>
        <taxon>asterids</taxon>
        <taxon>campanulids</taxon>
        <taxon>Asterales</taxon>
        <taxon>Asteraceae</taxon>
        <taxon>Asteroideae</taxon>
        <taxon>Anthemideae</taxon>
        <taxon>Anthemidinae</taxon>
        <taxon>Tanacetum</taxon>
    </lineage>
</organism>
<name>A0A699PU88_TANCI</name>
<comment type="caution">
    <text evidence="1">The sequence shown here is derived from an EMBL/GenBank/DDBJ whole genome shotgun (WGS) entry which is preliminary data.</text>
</comment>
<accession>A0A699PU88</accession>
<protein>
    <submittedName>
        <fullName evidence="1">Uncharacterized protein</fullName>
    </submittedName>
</protein>
<sequence length="40" mass="4429">DHGWGFVLGKVVEVMGSSVRVVEWSGVRENSGVAGWRENR</sequence>